<dbReference type="AlphaFoldDB" id="A0A2P0QEM1"/>
<sequence length="51" mass="5675">MGSVSQDIGYQMNEHGIPSQIHGRKRRATLTASAQQCWAFVLPRFFPVAAD</sequence>
<accession>A0A2P0QEM1</accession>
<reference evidence="2" key="1">
    <citation type="submission" date="2016-03" db="EMBL/GenBank/DDBJ databases">
        <title>The evolution of Pseudomonas syringae pv. actinidiae in New Zealand.</title>
        <authorList>
            <person name="Taiaroa G."/>
            <person name="Poulter R.T.M."/>
            <person name="Lamont I."/>
            <person name="Stockwell P."/>
            <person name="Butler M.I."/>
        </authorList>
    </citation>
    <scope>NUCLEOTIDE SEQUENCE</scope>
    <source>
        <strain evidence="2">RT685</strain>
        <plasmid evidence="2">pMG1_RT685</plasmid>
    </source>
</reference>
<evidence type="ECO:0000256" key="1">
    <source>
        <dbReference type="SAM" id="MobiDB-lite"/>
    </source>
</evidence>
<name>A0A2P0QEM1_PSESF</name>
<feature type="region of interest" description="Disordered" evidence="1">
    <location>
        <begin position="1"/>
        <end position="21"/>
    </location>
</feature>
<keyword evidence="2" id="KW-0614">Plasmid</keyword>
<evidence type="ECO:0000313" key="2">
    <source>
        <dbReference type="EMBL" id="ARO44814.1"/>
    </source>
</evidence>
<dbReference type="EMBL" id="KX009059">
    <property type="protein sequence ID" value="ARO44814.1"/>
    <property type="molecule type" value="Genomic_DNA"/>
</dbReference>
<proteinExistence type="predicted"/>
<geneLocation type="plasmid" evidence="2">
    <name>pMG1_RT685</name>
</geneLocation>
<organism evidence="2">
    <name type="scientific">Pseudomonas syringae pv. actinidiae</name>
    <dbReference type="NCBI Taxonomy" id="103796"/>
    <lineage>
        <taxon>Bacteria</taxon>
        <taxon>Pseudomonadati</taxon>
        <taxon>Pseudomonadota</taxon>
        <taxon>Gammaproteobacteria</taxon>
        <taxon>Pseudomonadales</taxon>
        <taxon>Pseudomonadaceae</taxon>
        <taxon>Pseudomonas</taxon>
        <taxon>Pseudomonas syringae</taxon>
    </lineage>
</organism>
<protein>
    <submittedName>
        <fullName evidence="2">Uncharacterized protein</fullName>
    </submittedName>
</protein>